<protein>
    <recommendedName>
        <fullName evidence="6">FAD linked oxidase N-terminal domain-containing protein</fullName>
    </recommendedName>
</protein>
<dbReference type="Pfam" id="PF01565">
    <property type="entry name" value="FAD_binding_4"/>
    <property type="match status" value="1"/>
</dbReference>
<comment type="similarity">
    <text evidence="2">Belongs to the oxygen-dependent FAD-linked oxidoreductase family.</text>
</comment>
<dbReference type="InterPro" id="IPR036318">
    <property type="entry name" value="FAD-bd_PCMH-like_sf"/>
</dbReference>
<accession>A0AA39WSK7</accession>
<gene>
    <name evidence="7" type="ORF">B0T14DRAFT_546498</name>
</gene>
<keyword evidence="3" id="KW-0285">Flavoprotein</keyword>
<reference evidence="7" key="1">
    <citation type="submission" date="2023-06" db="EMBL/GenBank/DDBJ databases">
        <title>Genome-scale phylogeny and comparative genomics of the fungal order Sordariales.</title>
        <authorList>
            <consortium name="Lawrence Berkeley National Laboratory"/>
            <person name="Hensen N."/>
            <person name="Bonometti L."/>
            <person name="Westerberg I."/>
            <person name="Brannstrom I.O."/>
            <person name="Guillou S."/>
            <person name="Cros-Aarteil S."/>
            <person name="Calhoun S."/>
            <person name="Haridas S."/>
            <person name="Kuo A."/>
            <person name="Mondo S."/>
            <person name="Pangilinan J."/>
            <person name="Riley R."/>
            <person name="Labutti K."/>
            <person name="Andreopoulos B."/>
            <person name="Lipzen A."/>
            <person name="Chen C."/>
            <person name="Yanf M."/>
            <person name="Daum C."/>
            <person name="Ng V."/>
            <person name="Clum A."/>
            <person name="Steindorff A."/>
            <person name="Ohm R."/>
            <person name="Martin F."/>
            <person name="Silar P."/>
            <person name="Natvig D."/>
            <person name="Lalanne C."/>
            <person name="Gautier V."/>
            <person name="Ament-Velasquez S.L."/>
            <person name="Kruys A."/>
            <person name="Hutchinson M.I."/>
            <person name="Powell A.J."/>
            <person name="Barry K."/>
            <person name="Miller A.N."/>
            <person name="Grigoriev I.V."/>
            <person name="Debuchy R."/>
            <person name="Gladieux P."/>
            <person name="Thoren M.H."/>
            <person name="Johannesson H."/>
        </authorList>
    </citation>
    <scope>NUCLEOTIDE SEQUENCE</scope>
    <source>
        <strain evidence="7">CBS 606.72</strain>
    </source>
</reference>
<dbReference type="PANTHER" id="PTHR42973">
    <property type="entry name" value="BINDING OXIDOREDUCTASE, PUTATIVE (AFU_ORTHOLOGUE AFUA_1G17690)-RELATED"/>
    <property type="match status" value="1"/>
</dbReference>
<evidence type="ECO:0000256" key="3">
    <source>
        <dbReference type="ARBA" id="ARBA00022630"/>
    </source>
</evidence>
<evidence type="ECO:0000256" key="2">
    <source>
        <dbReference type="ARBA" id="ARBA00005466"/>
    </source>
</evidence>
<evidence type="ECO:0000313" key="8">
    <source>
        <dbReference type="Proteomes" id="UP001175000"/>
    </source>
</evidence>
<sequence length="389" mass="42457">MRIFHWVMTAAAIPAFAPPNETCFQSLISQVSGSAEIHLPGSAKFDSLTRRWSNLEKPNIQVAVVAGTENDVAETVKFAIDNDLFFLAHSGRHSTDATLGKLQDGVGIFLNKLVGVDISSDEKTVSISGGTGSKAVIDTLSAAGKEAVIGTCECGHCGLISDQFVSANIILADGTLKNINAESDPDLWWAVKGAGHNFGIVTHPDWAIETFTFAGDKVEAVYEAASKQFLNDEDGVQPVDAIHWSYWLNMPDIDPPGPPITFHVIQGGVTAAKPRFPIYLEPHNTTVQRQIYDFGSVFMFEGYSLQGVQAKPSEETALAFRGDNLLVAPLIQAKRLGDELRELLRQGSRRSELHAYLNYAYGSWRQEKVGGLKERYDPHGRFSFFGGIV</sequence>
<dbReference type="GO" id="GO:0016491">
    <property type="term" value="F:oxidoreductase activity"/>
    <property type="evidence" value="ECO:0007669"/>
    <property type="project" value="UniProtKB-KW"/>
</dbReference>
<dbReference type="Gene3D" id="3.30.465.10">
    <property type="match status" value="2"/>
</dbReference>
<dbReference type="AlphaFoldDB" id="A0AA39WSK7"/>
<keyword evidence="4" id="KW-0274">FAD</keyword>
<comment type="caution">
    <text evidence="7">The sequence shown here is derived from an EMBL/GenBank/DDBJ whole genome shotgun (WGS) entry which is preliminary data.</text>
</comment>
<keyword evidence="5" id="KW-0560">Oxidoreductase</keyword>
<dbReference type="EMBL" id="JAULSU010000004">
    <property type="protein sequence ID" value="KAK0620830.1"/>
    <property type="molecule type" value="Genomic_DNA"/>
</dbReference>
<feature type="domain" description="FAD linked oxidase N-terminal" evidence="6">
    <location>
        <begin position="61"/>
        <end position="155"/>
    </location>
</feature>
<evidence type="ECO:0000259" key="6">
    <source>
        <dbReference type="Pfam" id="PF01565"/>
    </source>
</evidence>
<dbReference type="PANTHER" id="PTHR42973:SF9">
    <property type="entry name" value="FAD-BINDING PCMH-TYPE DOMAIN-CONTAINING PROTEIN-RELATED"/>
    <property type="match status" value="1"/>
</dbReference>
<evidence type="ECO:0000256" key="5">
    <source>
        <dbReference type="ARBA" id="ARBA00023002"/>
    </source>
</evidence>
<dbReference type="InterPro" id="IPR050416">
    <property type="entry name" value="FAD-linked_Oxidoreductase"/>
</dbReference>
<dbReference type="InterPro" id="IPR016169">
    <property type="entry name" value="FAD-bd_PCMH_sub2"/>
</dbReference>
<dbReference type="InterPro" id="IPR006094">
    <property type="entry name" value="Oxid_FAD_bind_N"/>
</dbReference>
<proteinExistence type="inferred from homology"/>
<evidence type="ECO:0000313" key="7">
    <source>
        <dbReference type="EMBL" id="KAK0620830.1"/>
    </source>
</evidence>
<dbReference type="SUPFAM" id="SSF56176">
    <property type="entry name" value="FAD-binding/transporter-associated domain-like"/>
    <property type="match status" value="1"/>
</dbReference>
<evidence type="ECO:0000256" key="1">
    <source>
        <dbReference type="ARBA" id="ARBA00001974"/>
    </source>
</evidence>
<dbReference type="Proteomes" id="UP001175000">
    <property type="component" value="Unassembled WGS sequence"/>
</dbReference>
<dbReference type="GO" id="GO:0050660">
    <property type="term" value="F:flavin adenine dinucleotide binding"/>
    <property type="evidence" value="ECO:0007669"/>
    <property type="project" value="InterPro"/>
</dbReference>
<keyword evidence="8" id="KW-1185">Reference proteome</keyword>
<name>A0AA39WSK7_9PEZI</name>
<comment type="cofactor">
    <cofactor evidence="1">
        <name>FAD</name>
        <dbReference type="ChEBI" id="CHEBI:57692"/>
    </cofactor>
</comment>
<organism evidence="7 8">
    <name type="scientific">Immersiella caudata</name>
    <dbReference type="NCBI Taxonomy" id="314043"/>
    <lineage>
        <taxon>Eukaryota</taxon>
        <taxon>Fungi</taxon>
        <taxon>Dikarya</taxon>
        <taxon>Ascomycota</taxon>
        <taxon>Pezizomycotina</taxon>
        <taxon>Sordariomycetes</taxon>
        <taxon>Sordariomycetidae</taxon>
        <taxon>Sordariales</taxon>
        <taxon>Lasiosphaeriaceae</taxon>
        <taxon>Immersiella</taxon>
    </lineage>
</organism>
<evidence type="ECO:0000256" key="4">
    <source>
        <dbReference type="ARBA" id="ARBA00022827"/>
    </source>
</evidence>